<comment type="caution">
    <text evidence="1">The sequence shown here is derived from an EMBL/GenBank/DDBJ whole genome shotgun (WGS) entry which is preliminary data.</text>
</comment>
<dbReference type="EMBL" id="CM011697">
    <property type="protein sequence ID" value="TMS02280.1"/>
    <property type="molecule type" value="Genomic_DNA"/>
</dbReference>
<sequence>MANSRRSSFIACRCSVTTPTSASVLNVFWNIPPPHACPPLCVVFTVCLIHTLAVEAKICNISTFGVGDAILPPPHSPHLTLSVTHPVYLFECGEVAYCSF</sequence>
<keyword evidence="2" id="KW-1185">Reference proteome</keyword>
<accession>A0ACD3Q535</accession>
<dbReference type="Proteomes" id="UP000793456">
    <property type="component" value="Chromosome XXIV"/>
</dbReference>
<organism evidence="1 2">
    <name type="scientific">Larimichthys crocea</name>
    <name type="common">Large yellow croaker</name>
    <name type="synonym">Pseudosciaena crocea</name>
    <dbReference type="NCBI Taxonomy" id="215358"/>
    <lineage>
        <taxon>Eukaryota</taxon>
        <taxon>Metazoa</taxon>
        <taxon>Chordata</taxon>
        <taxon>Craniata</taxon>
        <taxon>Vertebrata</taxon>
        <taxon>Euteleostomi</taxon>
        <taxon>Actinopterygii</taxon>
        <taxon>Neopterygii</taxon>
        <taxon>Teleostei</taxon>
        <taxon>Neoteleostei</taxon>
        <taxon>Acanthomorphata</taxon>
        <taxon>Eupercaria</taxon>
        <taxon>Sciaenidae</taxon>
        <taxon>Larimichthys</taxon>
    </lineage>
</organism>
<protein>
    <submittedName>
        <fullName evidence="1">Uncharacterized protein</fullName>
    </submittedName>
</protein>
<proteinExistence type="predicted"/>
<gene>
    <name evidence="1" type="ORF">E3U43_007820</name>
</gene>
<evidence type="ECO:0000313" key="1">
    <source>
        <dbReference type="EMBL" id="TMS02280.1"/>
    </source>
</evidence>
<reference evidence="1" key="1">
    <citation type="submission" date="2018-11" db="EMBL/GenBank/DDBJ databases">
        <title>The sequence and de novo assembly of Larimichthys crocea genome using PacBio and Hi-C technologies.</title>
        <authorList>
            <person name="Xu P."/>
            <person name="Chen B."/>
            <person name="Zhou Z."/>
            <person name="Ke Q."/>
            <person name="Wu Y."/>
            <person name="Bai H."/>
            <person name="Pu F."/>
        </authorList>
    </citation>
    <scope>NUCLEOTIDE SEQUENCE</scope>
    <source>
        <tissue evidence="1">Muscle</tissue>
    </source>
</reference>
<evidence type="ECO:0000313" key="2">
    <source>
        <dbReference type="Proteomes" id="UP000793456"/>
    </source>
</evidence>
<name>A0ACD3Q535_LARCR</name>